<feature type="region of interest" description="Disordered" evidence="3">
    <location>
        <begin position="75"/>
        <end position="103"/>
    </location>
</feature>
<dbReference type="InterPro" id="IPR039633">
    <property type="entry name" value="PAP"/>
</dbReference>
<organism evidence="5">
    <name type="scientific">Physcomitrium patens</name>
    <name type="common">Spreading-leaved earth moss</name>
    <name type="synonym">Physcomitrella patens</name>
    <dbReference type="NCBI Taxonomy" id="3218"/>
    <lineage>
        <taxon>Eukaryota</taxon>
        <taxon>Viridiplantae</taxon>
        <taxon>Streptophyta</taxon>
        <taxon>Embryophyta</taxon>
        <taxon>Bryophyta</taxon>
        <taxon>Bryophytina</taxon>
        <taxon>Bryopsida</taxon>
        <taxon>Funariidae</taxon>
        <taxon>Funariales</taxon>
        <taxon>Funariaceae</taxon>
        <taxon>Physcomitrium</taxon>
    </lineage>
</organism>
<dbReference type="Gramene" id="Pp3c1_3180V3.1">
    <property type="protein sequence ID" value="Pp3c1_3180V3.1"/>
    <property type="gene ID" value="Pp3c1_3180"/>
</dbReference>
<evidence type="ECO:0000256" key="3">
    <source>
        <dbReference type="SAM" id="MobiDB-lite"/>
    </source>
</evidence>
<dbReference type="EMBL" id="ABEU02000001">
    <property type="protein sequence ID" value="PNR61702.1"/>
    <property type="molecule type" value="Genomic_DNA"/>
</dbReference>
<proteinExistence type="predicted"/>
<evidence type="ECO:0000259" key="4">
    <source>
        <dbReference type="Pfam" id="PF04755"/>
    </source>
</evidence>
<dbReference type="EnsemblPlants" id="Pp3c1_3180V3.1">
    <property type="protein sequence ID" value="Pp3c1_3180V3.1"/>
    <property type="gene ID" value="Pp3c1_3180"/>
</dbReference>
<evidence type="ECO:0000313" key="7">
    <source>
        <dbReference type="Proteomes" id="UP000006727"/>
    </source>
</evidence>
<dbReference type="STRING" id="3218.A0A2K1L6R1"/>
<accession>A0A2K1L6R1</accession>
<gene>
    <name evidence="6" type="primary">LOC112286911</name>
    <name evidence="5" type="ORF">PHYPA_000125</name>
</gene>
<dbReference type="PANTHER" id="PTHR31906">
    <property type="entry name" value="PLASTID-LIPID-ASSOCIATED PROTEIN 4, CHLOROPLASTIC-RELATED"/>
    <property type="match status" value="1"/>
</dbReference>
<dbReference type="GO" id="GO:0009536">
    <property type="term" value="C:plastid"/>
    <property type="evidence" value="ECO:0007669"/>
    <property type="project" value="UniProtKB-SubCell"/>
</dbReference>
<reference evidence="6" key="3">
    <citation type="submission" date="2020-12" db="UniProtKB">
        <authorList>
            <consortium name="EnsemblPlants"/>
        </authorList>
    </citation>
    <scope>IDENTIFICATION</scope>
</reference>
<dbReference type="KEGG" id="ppp:112286911"/>
<evidence type="ECO:0000256" key="2">
    <source>
        <dbReference type="ARBA" id="ARBA00022640"/>
    </source>
</evidence>
<dbReference type="GeneID" id="112286911"/>
<name>A0A2K1L6R1_PHYPA</name>
<reference evidence="5 7" key="1">
    <citation type="journal article" date="2008" name="Science">
        <title>The Physcomitrella genome reveals evolutionary insights into the conquest of land by plants.</title>
        <authorList>
            <person name="Rensing S."/>
            <person name="Lang D."/>
            <person name="Zimmer A."/>
            <person name="Terry A."/>
            <person name="Salamov A."/>
            <person name="Shapiro H."/>
            <person name="Nishiyama T."/>
            <person name="Perroud P.-F."/>
            <person name="Lindquist E."/>
            <person name="Kamisugi Y."/>
            <person name="Tanahashi T."/>
            <person name="Sakakibara K."/>
            <person name="Fujita T."/>
            <person name="Oishi K."/>
            <person name="Shin-I T."/>
            <person name="Kuroki Y."/>
            <person name="Toyoda A."/>
            <person name="Suzuki Y."/>
            <person name="Hashimoto A."/>
            <person name="Yamaguchi K."/>
            <person name="Sugano A."/>
            <person name="Kohara Y."/>
            <person name="Fujiyama A."/>
            <person name="Anterola A."/>
            <person name="Aoki S."/>
            <person name="Ashton N."/>
            <person name="Barbazuk W.B."/>
            <person name="Barker E."/>
            <person name="Bennetzen J."/>
            <person name="Bezanilla M."/>
            <person name="Blankenship R."/>
            <person name="Cho S.H."/>
            <person name="Dutcher S."/>
            <person name="Estelle M."/>
            <person name="Fawcett J.A."/>
            <person name="Gundlach H."/>
            <person name="Hanada K."/>
            <person name="Heyl A."/>
            <person name="Hicks K.A."/>
            <person name="Hugh J."/>
            <person name="Lohr M."/>
            <person name="Mayer K."/>
            <person name="Melkozernov A."/>
            <person name="Murata T."/>
            <person name="Nelson D."/>
            <person name="Pils B."/>
            <person name="Prigge M."/>
            <person name="Reiss B."/>
            <person name="Renner T."/>
            <person name="Rombauts S."/>
            <person name="Rushton P."/>
            <person name="Sanderfoot A."/>
            <person name="Schween G."/>
            <person name="Shiu S.-H."/>
            <person name="Stueber K."/>
            <person name="Theodoulou F.L."/>
            <person name="Tu H."/>
            <person name="Van de Peer Y."/>
            <person name="Verrier P.J."/>
            <person name="Waters E."/>
            <person name="Wood A."/>
            <person name="Yang L."/>
            <person name="Cove D."/>
            <person name="Cuming A."/>
            <person name="Hasebe M."/>
            <person name="Lucas S."/>
            <person name="Mishler D.B."/>
            <person name="Reski R."/>
            <person name="Grigoriev I."/>
            <person name="Quatrano R.S."/>
            <person name="Boore J.L."/>
        </authorList>
    </citation>
    <scope>NUCLEOTIDE SEQUENCE [LARGE SCALE GENOMIC DNA]</scope>
    <source>
        <strain evidence="6 7">cv. Gransden 2004</strain>
    </source>
</reference>
<dbReference type="Proteomes" id="UP000006727">
    <property type="component" value="Chromosome 1"/>
</dbReference>
<reference evidence="5 7" key="2">
    <citation type="journal article" date="2018" name="Plant J.">
        <title>The Physcomitrella patens chromosome-scale assembly reveals moss genome structure and evolution.</title>
        <authorList>
            <person name="Lang D."/>
            <person name="Ullrich K.K."/>
            <person name="Murat F."/>
            <person name="Fuchs J."/>
            <person name="Jenkins J."/>
            <person name="Haas F.B."/>
            <person name="Piednoel M."/>
            <person name="Gundlach H."/>
            <person name="Van Bel M."/>
            <person name="Meyberg R."/>
            <person name="Vives C."/>
            <person name="Morata J."/>
            <person name="Symeonidi A."/>
            <person name="Hiss M."/>
            <person name="Muchero W."/>
            <person name="Kamisugi Y."/>
            <person name="Saleh O."/>
            <person name="Blanc G."/>
            <person name="Decker E.L."/>
            <person name="van Gessel N."/>
            <person name="Grimwood J."/>
            <person name="Hayes R.D."/>
            <person name="Graham S.W."/>
            <person name="Gunter L.E."/>
            <person name="McDaniel S.F."/>
            <person name="Hoernstein S.N.W."/>
            <person name="Larsson A."/>
            <person name="Li F.W."/>
            <person name="Perroud P.F."/>
            <person name="Phillips J."/>
            <person name="Ranjan P."/>
            <person name="Rokshar D.S."/>
            <person name="Rothfels C.J."/>
            <person name="Schneider L."/>
            <person name="Shu S."/>
            <person name="Stevenson D.W."/>
            <person name="Thummler F."/>
            <person name="Tillich M."/>
            <person name="Villarreal Aguilar J.C."/>
            <person name="Widiez T."/>
            <person name="Wong G.K."/>
            <person name="Wymore A."/>
            <person name="Zhang Y."/>
            <person name="Zimmer A.D."/>
            <person name="Quatrano R.S."/>
            <person name="Mayer K.F.X."/>
            <person name="Goodstein D."/>
            <person name="Casacuberta J.M."/>
            <person name="Vandepoele K."/>
            <person name="Reski R."/>
            <person name="Cuming A.C."/>
            <person name="Tuskan G.A."/>
            <person name="Maumus F."/>
            <person name="Salse J."/>
            <person name="Schmutz J."/>
            <person name="Rensing S.A."/>
        </authorList>
    </citation>
    <scope>NUCLEOTIDE SEQUENCE [LARGE SCALE GENOMIC DNA]</scope>
    <source>
        <strain evidence="6 7">cv. Gransden 2004</strain>
    </source>
</reference>
<keyword evidence="7" id="KW-1185">Reference proteome</keyword>
<dbReference type="RefSeq" id="XP_024385115.1">
    <property type="nucleotide sequence ID" value="XM_024529347.2"/>
</dbReference>
<evidence type="ECO:0000313" key="5">
    <source>
        <dbReference type="EMBL" id="PNR61702.1"/>
    </source>
</evidence>
<evidence type="ECO:0000256" key="1">
    <source>
        <dbReference type="ARBA" id="ARBA00004474"/>
    </source>
</evidence>
<dbReference type="InterPro" id="IPR006843">
    <property type="entry name" value="PAP/fibrillin_dom"/>
</dbReference>
<dbReference type="AlphaFoldDB" id="A0A2K1L6R1"/>
<dbReference type="OrthoDB" id="2018734at2759"/>
<dbReference type="Pfam" id="PF04755">
    <property type="entry name" value="PAP_fibrillin"/>
    <property type="match status" value="1"/>
</dbReference>
<comment type="subcellular location">
    <subcellularLocation>
        <location evidence="1">Plastid</location>
    </subcellularLocation>
</comment>
<dbReference type="EnsemblPlants" id="Pp3c1_3180V3.3">
    <property type="protein sequence ID" value="Pp3c1_3180V3.3"/>
    <property type="gene ID" value="Pp3c1_3180"/>
</dbReference>
<sequence>MLVLVGPESVTSPCIGSSGSARALDPQIGKFSLQRGKSRVRLVRAGIGMRKMENLRIRVLSRRLHCDQFSPRPAIQSRRVVRSQAQDDDYTTEVSTSDAKQEKEQEMMMGWRLKAVEAVTSVFLVFGPGIDMNDKVVTFSSDAAMASANPIANMRAGSMLMDKMVGGFKSSKVLDKVVTVVSGQVVVNPDELEKDIKEIIEKPESFEKWRNGLLDNAIDTIGSAVDGISAAVDAVTHLSPQGLQESVSTSVAGVFEVGAERFAAFELQSLVGLTERWLIYIPLVVLPMAWQMRARSSAAAADARERDDRRLVVSKEVEAKAERVRRELERIKLKASLMDLINSMGEVALQRLQNGTQSNSSEISDIVNQLKTMNPGYEVQLNPRDPGSTMRSGSANDAFSTIPAAPQLDGEWKLVYTSQPLQNRDLPQVPGVEIHNPRQQVWNQGSGSIVNIDADTAGSSLLMAKNVAELRLGPLGLVEVAIQGSWESLRNGQAGLVSFDTFLVRPKEILGTLFDDDLPPVSFPLPQQFQSTAEWEVLYLDETLRINRDQQGELYIFTRKA</sequence>
<protein>
    <recommendedName>
        <fullName evidence="4">Plastid lipid-associated protein/fibrillin conserved domain-containing protein</fullName>
    </recommendedName>
</protein>
<evidence type="ECO:0000313" key="6">
    <source>
        <dbReference type="EnsemblPlants" id="Pp3c1_3180V3.1"/>
    </source>
</evidence>
<dbReference type="PaxDb" id="3218-PP1S347_25V6.1"/>
<dbReference type="OMA" id="LPMAWQM"/>
<feature type="domain" description="Plastid lipid-associated protein/fibrillin conserved" evidence="4">
    <location>
        <begin position="400"/>
        <end position="557"/>
    </location>
</feature>
<dbReference type="Gramene" id="Pp3c1_3180V3.3">
    <property type="protein sequence ID" value="Pp3c1_3180V3.3"/>
    <property type="gene ID" value="Pp3c1_3180"/>
</dbReference>
<keyword evidence="2" id="KW-0934">Plastid</keyword>